<protein>
    <recommendedName>
        <fullName evidence="4">6-bladed beta-propeller protein</fullName>
    </recommendedName>
</protein>
<organism evidence="2 3">
    <name type="scientific">Parabacteroides chartae</name>
    <dbReference type="NCBI Taxonomy" id="1037355"/>
    <lineage>
        <taxon>Bacteria</taxon>
        <taxon>Pseudomonadati</taxon>
        <taxon>Bacteroidota</taxon>
        <taxon>Bacteroidia</taxon>
        <taxon>Bacteroidales</taxon>
        <taxon>Tannerellaceae</taxon>
        <taxon>Parabacteroides</taxon>
    </lineage>
</organism>
<dbReference type="AlphaFoldDB" id="A0A1T5DD95"/>
<sequence length="418" mass="47867">MKNQGHNLALLFLCFFISILCSGCTKSENKDKVVIPVGDVVGTGSILNLSDYAESIEYIPLETNDSVLISKIDQIVFEDGAIVIKDDYYSCKIFDENGKYRCSVGRLGEGPDEFVSIHEIDLLPGTNQLFMEASPRKYFLYNTDGNLIQHIKYPNYPTDYKAYGITRLNENIYYADIVSYLNIHYQGMLFRVDSSLSEVIKEFPNYVHREKEDKHSFSGTYEVATTYRFKDNVRTYKAISDTVFTVGPDMEMRAAYIFDFGKYKATPEWMLAKIRNKELNYVYPRGLFESDAFLFLNFFMGNHAPEQYEYIKINPAGQKVKMTNYNVYGVFNKNTGELKLMNQPEKAQLGFKNDLDGGMAFWPNYISSDGKMVSICNAQDFLDYYESLEDPSPEIKRLAANLSPDSNPIIVIANLKKK</sequence>
<dbReference type="RefSeq" id="WP_079683839.1">
    <property type="nucleotide sequence ID" value="NZ_FUYQ01000018.1"/>
</dbReference>
<evidence type="ECO:0000256" key="1">
    <source>
        <dbReference type="SAM" id="SignalP"/>
    </source>
</evidence>
<dbReference type="Proteomes" id="UP000190852">
    <property type="component" value="Unassembled WGS sequence"/>
</dbReference>
<dbReference type="EMBL" id="FUYQ01000018">
    <property type="protein sequence ID" value="SKB69537.1"/>
    <property type="molecule type" value="Genomic_DNA"/>
</dbReference>
<dbReference type="Pfam" id="PF17170">
    <property type="entry name" value="DUF5128"/>
    <property type="match status" value="1"/>
</dbReference>
<name>A0A1T5DD95_9BACT</name>
<feature type="signal peptide" evidence="1">
    <location>
        <begin position="1"/>
        <end position="23"/>
    </location>
</feature>
<feature type="chain" id="PRO_5012142986" description="6-bladed beta-propeller protein" evidence="1">
    <location>
        <begin position="24"/>
        <end position="418"/>
    </location>
</feature>
<reference evidence="3" key="1">
    <citation type="submission" date="2017-02" db="EMBL/GenBank/DDBJ databases">
        <authorList>
            <person name="Varghese N."/>
            <person name="Submissions S."/>
        </authorList>
    </citation>
    <scope>NUCLEOTIDE SEQUENCE [LARGE SCALE GENOMIC DNA]</scope>
    <source>
        <strain evidence="3">DSM 24967</strain>
    </source>
</reference>
<keyword evidence="1" id="KW-0732">Signal</keyword>
<evidence type="ECO:0000313" key="3">
    <source>
        <dbReference type="Proteomes" id="UP000190852"/>
    </source>
</evidence>
<keyword evidence="3" id="KW-1185">Reference proteome</keyword>
<evidence type="ECO:0008006" key="4">
    <source>
        <dbReference type="Google" id="ProtNLM"/>
    </source>
</evidence>
<evidence type="ECO:0000313" key="2">
    <source>
        <dbReference type="EMBL" id="SKB69537.1"/>
    </source>
</evidence>
<gene>
    <name evidence="2" type="ORF">SAMN05660349_02381</name>
</gene>
<proteinExistence type="predicted"/>
<accession>A0A1T5DD95</accession>